<dbReference type="Gene3D" id="1.20.120.330">
    <property type="entry name" value="Nucleotidyltransferases domain 2"/>
    <property type="match status" value="1"/>
</dbReference>
<accession>A0ABR4YJ98</accession>
<dbReference type="Pfam" id="PF08780">
    <property type="entry name" value="NTase_sub_bind"/>
    <property type="match status" value="1"/>
</dbReference>
<organism evidence="1 2">
    <name type="scientific">Alistipes inops</name>
    <dbReference type="NCBI Taxonomy" id="1501391"/>
    <lineage>
        <taxon>Bacteria</taxon>
        <taxon>Pseudomonadati</taxon>
        <taxon>Bacteroidota</taxon>
        <taxon>Bacteroidia</taxon>
        <taxon>Bacteroidales</taxon>
        <taxon>Rikenellaceae</taxon>
        <taxon>Alistipes</taxon>
    </lineage>
</organism>
<reference evidence="1 2" key="1">
    <citation type="submission" date="2014-09" db="EMBL/GenBank/DDBJ databases">
        <title>Alistipes sp. 627, sp. nov., a novel member of the family Rikenellaceae isolated from human faeces.</title>
        <authorList>
            <person name="Shkoporov A.N."/>
            <person name="Chaplin A.V."/>
            <person name="Motuzova O.V."/>
            <person name="Kafarskaia L.I."/>
            <person name="Khokhlova E.V."/>
            <person name="Efimov B.A."/>
        </authorList>
    </citation>
    <scope>NUCLEOTIDE SEQUENCE [LARGE SCALE GENOMIC DNA]</scope>
    <source>
        <strain evidence="1 2">627</strain>
    </source>
</reference>
<keyword evidence="2" id="KW-1185">Reference proteome</keyword>
<comment type="caution">
    <text evidence="1">The sequence shown here is derived from an EMBL/GenBank/DDBJ whole genome shotgun (WGS) entry which is preliminary data.</text>
</comment>
<dbReference type="RefSeq" id="WP_035472945.1">
    <property type="nucleotide sequence ID" value="NZ_JRGF01000005.1"/>
</dbReference>
<dbReference type="NCBIfam" id="TIGR01987">
    <property type="entry name" value="HI0074"/>
    <property type="match status" value="1"/>
</dbReference>
<dbReference type="EMBL" id="JRGF01000005">
    <property type="protein sequence ID" value="KHE42334.1"/>
    <property type="molecule type" value="Genomic_DNA"/>
</dbReference>
<evidence type="ECO:0000313" key="1">
    <source>
        <dbReference type="EMBL" id="KHE42334.1"/>
    </source>
</evidence>
<sequence>MEQQDIRWQQRFSNYRKALRKLAAAVEIVTEESHMGHDIDELLQEGLIQRFEYTHEMAWKVMKDYEEYQGYHDIRGSRDAIRQALQIGIITDERWMHSIVDRNLTSHTYNDESADKITANISEIYFPLFVEFERKMNSLLEPGINLFEQ</sequence>
<proteinExistence type="predicted"/>
<dbReference type="SUPFAM" id="SSF81593">
    <property type="entry name" value="Nucleotidyltransferase substrate binding subunit/domain"/>
    <property type="match status" value="1"/>
</dbReference>
<gene>
    <name evidence="1" type="ORF">LG35_05500</name>
</gene>
<evidence type="ECO:0000313" key="2">
    <source>
        <dbReference type="Proteomes" id="UP000030889"/>
    </source>
</evidence>
<name>A0ABR4YJ98_9BACT</name>
<dbReference type="Proteomes" id="UP000030889">
    <property type="component" value="Unassembled WGS sequence"/>
</dbReference>
<dbReference type="InterPro" id="IPR010235">
    <property type="entry name" value="HepT"/>
</dbReference>
<protein>
    <submittedName>
        <fullName evidence="1">Nucleotidyltransferase</fullName>
    </submittedName>
</protein>